<dbReference type="EMBL" id="CP014167">
    <property type="protein sequence ID" value="ANS74290.1"/>
    <property type="molecule type" value="Genomic_DNA"/>
</dbReference>
<keyword evidence="6" id="KW-1185">Reference proteome</keyword>
<evidence type="ECO:0000313" key="5">
    <source>
        <dbReference type="EMBL" id="ANS74290.1"/>
    </source>
</evidence>
<evidence type="ECO:0000256" key="2">
    <source>
        <dbReference type="ARBA" id="ARBA00023125"/>
    </source>
</evidence>
<proteinExistence type="predicted"/>
<reference evidence="5 6" key="1">
    <citation type="submission" date="2016-01" db="EMBL/GenBank/DDBJ databases">
        <title>Complete Genome Sequence of Paenibacillus yonginensis DCY84, a novel Plant Growth-Promoting Bacteria with Elicitation of Induced Systemic Resistance.</title>
        <authorList>
            <person name="Kim Y.J."/>
            <person name="Yang D.C."/>
            <person name="Sukweenadhi J."/>
        </authorList>
    </citation>
    <scope>NUCLEOTIDE SEQUENCE [LARGE SCALE GENOMIC DNA]</scope>
    <source>
        <strain evidence="5 6">DCY84</strain>
    </source>
</reference>
<evidence type="ECO:0000313" key="6">
    <source>
        <dbReference type="Proteomes" id="UP000092573"/>
    </source>
</evidence>
<dbReference type="PANTHER" id="PTHR38445:SF7">
    <property type="entry name" value="GNTR-FAMILY TRANSCRIPTIONAL REGULATOR"/>
    <property type="match status" value="1"/>
</dbReference>
<dbReference type="SUPFAM" id="SSF46785">
    <property type="entry name" value="Winged helix' DNA-binding domain"/>
    <property type="match status" value="1"/>
</dbReference>
<dbReference type="OrthoDB" id="9801546at2"/>
<keyword evidence="3" id="KW-0804">Transcription</keyword>
<name>A0A1B1MYM8_9BACL</name>
<dbReference type="GO" id="GO:0003700">
    <property type="term" value="F:DNA-binding transcription factor activity"/>
    <property type="evidence" value="ECO:0007669"/>
    <property type="project" value="InterPro"/>
</dbReference>
<dbReference type="InterPro" id="IPR036390">
    <property type="entry name" value="WH_DNA-bd_sf"/>
</dbReference>
<accession>A0A1B1MYM8</accession>
<dbReference type="PANTHER" id="PTHR38445">
    <property type="entry name" value="HTH-TYPE TRANSCRIPTIONAL REPRESSOR YTRA"/>
    <property type="match status" value="1"/>
</dbReference>
<dbReference type="Pfam" id="PF00392">
    <property type="entry name" value="GntR"/>
    <property type="match status" value="1"/>
</dbReference>
<protein>
    <submittedName>
        <fullName evidence="5">GntR family transcriptional regulator</fullName>
    </submittedName>
</protein>
<feature type="domain" description="HTH gntR-type" evidence="4">
    <location>
        <begin position="11"/>
        <end position="79"/>
    </location>
</feature>
<dbReference type="GO" id="GO:0003677">
    <property type="term" value="F:DNA binding"/>
    <property type="evidence" value="ECO:0007669"/>
    <property type="project" value="UniProtKB-KW"/>
</dbReference>
<dbReference type="PROSITE" id="PS50949">
    <property type="entry name" value="HTH_GNTR"/>
    <property type="match status" value="1"/>
</dbReference>
<evidence type="ECO:0000256" key="3">
    <source>
        <dbReference type="ARBA" id="ARBA00023163"/>
    </source>
</evidence>
<dbReference type="SMART" id="SM00345">
    <property type="entry name" value="HTH_GNTR"/>
    <property type="match status" value="1"/>
</dbReference>
<dbReference type="CDD" id="cd07377">
    <property type="entry name" value="WHTH_GntR"/>
    <property type="match status" value="1"/>
</dbReference>
<dbReference type="KEGG" id="pyg:AWM70_06570"/>
<sequence length="121" mass="13831">MNVTILNTSEKPIYQQIYEQISAQILKGELESGYCLPPIRQAALELRVSVITVKKAWEELERIGLINTVTGKGCFVAEFTAEEMSRIRSEMILKQMESDASYYKSFGVTLDEMVELLKKIY</sequence>
<evidence type="ECO:0000256" key="1">
    <source>
        <dbReference type="ARBA" id="ARBA00023015"/>
    </source>
</evidence>
<keyword evidence="2" id="KW-0238">DNA-binding</keyword>
<gene>
    <name evidence="5" type="ORF">AWM70_06570</name>
</gene>
<dbReference type="STRING" id="1462996.AWM70_06570"/>
<dbReference type="AlphaFoldDB" id="A0A1B1MYM8"/>
<organism evidence="5 6">
    <name type="scientific">Paenibacillus yonginensis</name>
    <dbReference type="NCBI Taxonomy" id="1462996"/>
    <lineage>
        <taxon>Bacteria</taxon>
        <taxon>Bacillati</taxon>
        <taxon>Bacillota</taxon>
        <taxon>Bacilli</taxon>
        <taxon>Bacillales</taxon>
        <taxon>Paenibacillaceae</taxon>
        <taxon>Paenibacillus</taxon>
    </lineage>
</organism>
<keyword evidence="1" id="KW-0805">Transcription regulation</keyword>
<dbReference type="InterPro" id="IPR000524">
    <property type="entry name" value="Tscrpt_reg_HTH_GntR"/>
</dbReference>
<dbReference type="Gene3D" id="1.10.10.10">
    <property type="entry name" value="Winged helix-like DNA-binding domain superfamily/Winged helix DNA-binding domain"/>
    <property type="match status" value="1"/>
</dbReference>
<dbReference type="InterPro" id="IPR036388">
    <property type="entry name" value="WH-like_DNA-bd_sf"/>
</dbReference>
<dbReference type="Proteomes" id="UP000092573">
    <property type="component" value="Chromosome"/>
</dbReference>
<evidence type="ECO:0000259" key="4">
    <source>
        <dbReference type="PROSITE" id="PS50949"/>
    </source>
</evidence>
<dbReference type="RefSeq" id="WP_068694881.1">
    <property type="nucleotide sequence ID" value="NZ_CP014167.1"/>
</dbReference>